<gene>
    <name evidence="9" type="ORF">FJR71_03520</name>
</gene>
<feature type="transmembrane region" description="Helical" evidence="7">
    <location>
        <begin position="167"/>
        <end position="186"/>
    </location>
</feature>
<evidence type="ECO:0000256" key="6">
    <source>
        <dbReference type="ARBA" id="ARBA00023136"/>
    </source>
</evidence>
<keyword evidence="4 7" id="KW-0812">Transmembrane</keyword>
<sequence length="367" mass="42856">MERWCETIFSFGNTIRRFMKERKLNIDILKCIAIVFVVAVHFFLHTNYYGRSYTYKSIFLSSFIWMIFMTCVPIFIMTTGYLMKDKTYSKTYFIKLLPVIGIYCLAASIYTFFDVRVFNIDYLGKLLVNIFSFSHYAWYVNMYIGLYIMIPFLNAGFKSFNNRRNQAIALGVLVLLTIIPATLSLFNNNKQIFMIVSHLIPDYWKGLWPITYYLVGAFIASFKKRSTIKELFLVILILDVLSVLGLSVISESSFGIEYGVLPVFLLSSLIFYSVIQLRVDIKNKWLQKVVLFISKNTLPIYLLSVIGDLYWYPKIVEKWGDFASILPKFPLIVFFLLCQSILITYLLLNVLKYIQTLFKNLTIKSSK</sequence>
<comment type="subcellular location">
    <subcellularLocation>
        <location evidence="1">Cell membrane</location>
        <topology evidence="1">Multi-pass membrane protein</topology>
    </subcellularLocation>
</comment>
<dbReference type="EMBL" id="VFSG01000001">
    <property type="protein sequence ID" value="TPE38067.1"/>
    <property type="molecule type" value="Genomic_DNA"/>
</dbReference>
<organism evidence="9 10">
    <name type="scientific">Streptococcus xiaochunlingii</name>
    <dbReference type="NCBI Taxonomy" id="2589788"/>
    <lineage>
        <taxon>Bacteria</taxon>
        <taxon>Bacillati</taxon>
        <taxon>Bacillota</taxon>
        <taxon>Bacilli</taxon>
        <taxon>Lactobacillales</taxon>
        <taxon>Streptococcaceae</taxon>
        <taxon>Streptococcus</taxon>
    </lineage>
</organism>
<comment type="caution">
    <text evidence="9">The sequence shown here is derived from an EMBL/GenBank/DDBJ whole genome shotgun (WGS) entry which is preliminary data.</text>
</comment>
<feature type="transmembrane region" description="Helical" evidence="7">
    <location>
        <begin position="206"/>
        <end position="222"/>
    </location>
</feature>
<feature type="transmembrane region" description="Helical" evidence="7">
    <location>
        <begin position="92"/>
        <end position="113"/>
    </location>
</feature>
<evidence type="ECO:0000256" key="5">
    <source>
        <dbReference type="ARBA" id="ARBA00022989"/>
    </source>
</evidence>
<keyword evidence="6 7" id="KW-0472">Membrane</keyword>
<evidence type="ECO:0000259" key="8">
    <source>
        <dbReference type="Pfam" id="PF01757"/>
    </source>
</evidence>
<reference evidence="9 10" key="1">
    <citation type="submission" date="2019-06" db="EMBL/GenBank/DDBJ databases">
        <authorList>
            <person name="Zou Y."/>
        </authorList>
    </citation>
    <scope>NUCLEOTIDE SEQUENCE [LARGE SCALE GENOMIC DNA]</scope>
    <source>
        <strain evidence="9 10">E24</strain>
    </source>
</reference>
<feature type="transmembrane region" description="Helical" evidence="7">
    <location>
        <begin position="24"/>
        <end position="43"/>
    </location>
</feature>
<evidence type="ECO:0000256" key="4">
    <source>
        <dbReference type="ARBA" id="ARBA00022692"/>
    </source>
</evidence>
<protein>
    <recommendedName>
        <fullName evidence="8">Acyltransferase 3 domain-containing protein</fullName>
    </recommendedName>
</protein>
<feature type="transmembrane region" description="Helical" evidence="7">
    <location>
        <begin position="231"/>
        <end position="250"/>
    </location>
</feature>
<evidence type="ECO:0000313" key="10">
    <source>
        <dbReference type="Proteomes" id="UP000319739"/>
    </source>
</evidence>
<keyword evidence="5 7" id="KW-1133">Transmembrane helix</keyword>
<dbReference type="PANTHER" id="PTHR40074">
    <property type="entry name" value="O-ACETYLTRANSFERASE WECH"/>
    <property type="match status" value="1"/>
</dbReference>
<feature type="transmembrane region" description="Helical" evidence="7">
    <location>
        <begin position="331"/>
        <end position="351"/>
    </location>
</feature>
<accession>A0ABY2YEB6</accession>
<feature type="transmembrane region" description="Helical" evidence="7">
    <location>
        <begin position="256"/>
        <end position="277"/>
    </location>
</feature>
<feature type="transmembrane region" description="Helical" evidence="7">
    <location>
        <begin position="63"/>
        <end position="83"/>
    </location>
</feature>
<evidence type="ECO:0000256" key="3">
    <source>
        <dbReference type="ARBA" id="ARBA00022475"/>
    </source>
</evidence>
<evidence type="ECO:0000256" key="1">
    <source>
        <dbReference type="ARBA" id="ARBA00004651"/>
    </source>
</evidence>
<dbReference type="Proteomes" id="UP000319739">
    <property type="component" value="Unassembled WGS sequence"/>
</dbReference>
<dbReference type="PANTHER" id="PTHR40074:SF2">
    <property type="entry name" value="O-ACETYLTRANSFERASE WECH"/>
    <property type="match status" value="1"/>
</dbReference>
<name>A0ABY2YEB6_9STRE</name>
<dbReference type="Pfam" id="PF01757">
    <property type="entry name" value="Acyl_transf_3"/>
    <property type="match status" value="1"/>
</dbReference>
<evidence type="ECO:0000256" key="2">
    <source>
        <dbReference type="ARBA" id="ARBA00007400"/>
    </source>
</evidence>
<feature type="domain" description="Acyltransferase 3" evidence="8">
    <location>
        <begin position="25"/>
        <end position="347"/>
    </location>
</feature>
<comment type="similarity">
    <text evidence="2">Belongs to the acyltransferase 3 family.</text>
</comment>
<proteinExistence type="inferred from homology"/>
<keyword evidence="3" id="KW-1003">Cell membrane</keyword>
<feature type="transmembrane region" description="Helical" evidence="7">
    <location>
        <begin position="133"/>
        <end position="155"/>
    </location>
</feature>
<evidence type="ECO:0000313" key="9">
    <source>
        <dbReference type="EMBL" id="TPE38067.1"/>
    </source>
</evidence>
<evidence type="ECO:0000256" key="7">
    <source>
        <dbReference type="SAM" id="Phobius"/>
    </source>
</evidence>
<dbReference type="InterPro" id="IPR002656">
    <property type="entry name" value="Acyl_transf_3_dom"/>
</dbReference>
<keyword evidence="10" id="KW-1185">Reference proteome</keyword>
<feature type="transmembrane region" description="Helical" evidence="7">
    <location>
        <begin position="289"/>
        <end position="311"/>
    </location>
</feature>